<dbReference type="Pfam" id="PF22624">
    <property type="entry name" value="AASDHPPT_N"/>
    <property type="match status" value="1"/>
</dbReference>
<reference evidence="5 6" key="1">
    <citation type="journal article" date="2002" name="Proc. Natl. Acad. Sci. U.S.A.">
        <title>Extensive mosaic structure revealed by the complete genome sequence of uropathogenic Escherichia coli.</title>
        <authorList>
            <person name="Welch R.A."/>
            <person name="Burland V."/>
            <person name="Plunkett G.III."/>
            <person name="Redford P."/>
            <person name="Roesch P."/>
            <person name="Rasko D."/>
            <person name="Buckles E.L."/>
            <person name="Liou S.R."/>
            <person name="Boutin A."/>
            <person name="Hackett J."/>
            <person name="Stroud D."/>
            <person name="Mayhew G.F."/>
            <person name="Rose D.J."/>
            <person name="Zhou S."/>
            <person name="Schwartz D.C."/>
            <person name="Perna N.T."/>
            <person name="Mobley H.L."/>
            <person name="Donnenberg M.S."/>
            <person name="Blattner F.R."/>
        </authorList>
    </citation>
    <scope>NUCLEOTIDE SEQUENCE [LARGE SCALE GENOMIC DNA]</scope>
    <source>
        <strain evidence="6">CFT073 / ATCC 700928 / UPEC</strain>
    </source>
</reference>
<dbReference type="InterPro" id="IPR008278">
    <property type="entry name" value="4-PPantetheinyl_Trfase_dom"/>
</dbReference>
<dbReference type="PANTHER" id="PTHR12215">
    <property type="entry name" value="PHOSPHOPANTETHEINE TRANSFERASE"/>
    <property type="match status" value="1"/>
</dbReference>
<dbReference type="GO" id="GO:0008897">
    <property type="term" value="F:holo-[acyl-carrier-protein] synthase activity"/>
    <property type="evidence" value="ECO:0007669"/>
    <property type="project" value="InterPro"/>
</dbReference>
<gene>
    <name evidence="5" type="ordered locus">c2471</name>
</gene>
<dbReference type="GO" id="GO:0005829">
    <property type="term" value="C:cytosol"/>
    <property type="evidence" value="ECO:0007669"/>
    <property type="project" value="TreeGrafter"/>
</dbReference>
<dbReference type="PANTHER" id="PTHR12215:SF10">
    <property type="entry name" value="L-AMINOADIPATE-SEMIALDEHYDE DEHYDROGENASE-PHOSPHOPANTETHEINYL TRANSFERASE"/>
    <property type="match status" value="1"/>
</dbReference>
<dbReference type="EMBL" id="AE014075">
    <property type="protein sequence ID" value="AAN80930.1"/>
    <property type="molecule type" value="Genomic_DNA"/>
</dbReference>
<dbReference type="InterPro" id="IPR055066">
    <property type="entry name" value="AASDHPPT_N"/>
</dbReference>
<evidence type="ECO:0000313" key="5">
    <source>
        <dbReference type="EMBL" id="AAN80930.1"/>
    </source>
</evidence>
<feature type="domain" description="4'-phosphopantetheinyl transferase N-terminal" evidence="4">
    <location>
        <begin position="21"/>
        <end position="104"/>
    </location>
</feature>
<evidence type="ECO:0000313" key="6">
    <source>
        <dbReference type="Proteomes" id="UP000001410"/>
    </source>
</evidence>
<keyword evidence="6" id="KW-1185">Reference proteome</keyword>
<dbReference type="GO" id="GO:0000287">
    <property type="term" value="F:magnesium ion binding"/>
    <property type="evidence" value="ECO:0007669"/>
    <property type="project" value="InterPro"/>
</dbReference>
<organism evidence="5 6">
    <name type="scientific">Escherichia coli O6:H1 (strain CFT073 / ATCC 700928 / UPEC)</name>
    <dbReference type="NCBI Taxonomy" id="199310"/>
    <lineage>
        <taxon>Bacteria</taxon>
        <taxon>Pseudomonadati</taxon>
        <taxon>Pseudomonadota</taxon>
        <taxon>Gammaproteobacteria</taxon>
        <taxon>Enterobacterales</taxon>
        <taxon>Enterobacteriaceae</taxon>
        <taxon>Escherichia</taxon>
    </lineage>
</organism>
<dbReference type="InterPro" id="IPR037143">
    <property type="entry name" value="4-PPantetheinyl_Trfase_dom_sf"/>
</dbReference>
<evidence type="ECO:0000259" key="3">
    <source>
        <dbReference type="Pfam" id="PF01648"/>
    </source>
</evidence>
<dbReference type="KEGG" id="ecc:c2471"/>
<dbReference type="RefSeq" id="WP_001217110.1">
    <property type="nucleotide sequence ID" value="NC_004431.1"/>
</dbReference>
<dbReference type="eggNOG" id="COG2091">
    <property type="taxonomic scope" value="Bacteria"/>
</dbReference>
<dbReference type="GeneID" id="45135049"/>
<dbReference type="Proteomes" id="UP000001410">
    <property type="component" value="Chromosome"/>
</dbReference>
<evidence type="ECO:0000256" key="2">
    <source>
        <dbReference type="ARBA" id="ARBA00022679"/>
    </source>
</evidence>
<evidence type="ECO:0000259" key="4">
    <source>
        <dbReference type="Pfam" id="PF22624"/>
    </source>
</evidence>
<dbReference type="AlphaFoldDB" id="A0A0H2V9T5"/>
<dbReference type="SUPFAM" id="SSF56214">
    <property type="entry name" value="4'-phosphopantetheinyl transferase"/>
    <property type="match status" value="2"/>
</dbReference>
<name>A0A0H2V9T5_ECOL6</name>
<sequence>MRIDILIGHTSFFHQTSRDNFLHYLNEEEIKRYDQFHFVSDKELYILSRILLKTALKRYQPDVSLQSWQFSTCKYGKPFIVFPQLAKKIFFNLSHTIDTVAVAISSHCELGVDIEQIRDLDNSYLNISQHFFTPQEATNIVSLPRYEGQLLFWKMWTLKEAYIKYRGKGLSLGLDCIEFHLTNKKLTSKYRGSPVYFSQWKICNSFLALASPLITPKITIELFPMQSQLYHHDYQLIHSSNGQN</sequence>
<dbReference type="HOGENOM" id="CLU_057011_4_0_6"/>
<proteinExistence type="inferred from homology"/>
<feature type="domain" description="4'-phosphopantetheinyl transferase" evidence="3">
    <location>
        <begin position="110"/>
        <end position="202"/>
    </location>
</feature>
<evidence type="ECO:0000256" key="1">
    <source>
        <dbReference type="ARBA" id="ARBA00010990"/>
    </source>
</evidence>
<dbReference type="InterPro" id="IPR050559">
    <property type="entry name" value="P-Pant_transferase_sf"/>
</dbReference>
<protein>
    <submittedName>
        <fullName evidence="5">Uncharacterized protein</fullName>
    </submittedName>
</protein>
<dbReference type="GO" id="GO:0019878">
    <property type="term" value="P:lysine biosynthetic process via aminoadipic acid"/>
    <property type="evidence" value="ECO:0007669"/>
    <property type="project" value="TreeGrafter"/>
</dbReference>
<dbReference type="STRING" id="199310.c2471"/>
<keyword evidence="2" id="KW-0808">Transferase</keyword>
<accession>A0A0H2V9T5</accession>
<dbReference type="SMR" id="A0A0H2V9T5"/>
<dbReference type="Gene3D" id="3.90.470.20">
    <property type="entry name" value="4'-phosphopantetheinyl transferase domain"/>
    <property type="match status" value="2"/>
</dbReference>
<comment type="similarity">
    <text evidence="1">Belongs to the P-Pant transferase superfamily. Gsp/Sfp/HetI/AcpT family.</text>
</comment>
<dbReference type="Pfam" id="PF01648">
    <property type="entry name" value="ACPS"/>
    <property type="match status" value="1"/>
</dbReference>